<dbReference type="GO" id="GO:0003700">
    <property type="term" value="F:DNA-binding transcription factor activity"/>
    <property type="evidence" value="ECO:0007669"/>
    <property type="project" value="InterPro"/>
</dbReference>
<name>A0A3M2L7S1_9NOCA</name>
<evidence type="ECO:0000313" key="2">
    <source>
        <dbReference type="EMBL" id="RMI33679.1"/>
    </source>
</evidence>
<dbReference type="SUPFAM" id="SSF46785">
    <property type="entry name" value="Winged helix' DNA-binding domain"/>
    <property type="match status" value="1"/>
</dbReference>
<gene>
    <name evidence="2" type="ORF">EBN03_09565</name>
</gene>
<dbReference type="InterPro" id="IPR052526">
    <property type="entry name" value="HTH-type_Bedaq_tolerance"/>
</dbReference>
<keyword evidence="3" id="KW-1185">Reference proteome</keyword>
<comment type="caution">
    <text evidence="2">The sequence shown here is derived from an EMBL/GenBank/DDBJ whole genome shotgun (WGS) entry which is preliminary data.</text>
</comment>
<dbReference type="SMART" id="SM00347">
    <property type="entry name" value="HTH_MARR"/>
    <property type="match status" value="1"/>
</dbReference>
<dbReference type="PROSITE" id="PS50995">
    <property type="entry name" value="HTH_MARR_2"/>
    <property type="match status" value="1"/>
</dbReference>
<protein>
    <submittedName>
        <fullName evidence="2">MarR family transcriptional regulator</fullName>
    </submittedName>
</protein>
<feature type="domain" description="HTH marR-type" evidence="1">
    <location>
        <begin position="42"/>
        <end position="178"/>
    </location>
</feature>
<dbReference type="PANTHER" id="PTHR39515:SF2">
    <property type="entry name" value="HTH-TYPE TRANSCRIPTIONAL REGULATOR RV0880"/>
    <property type="match status" value="1"/>
</dbReference>
<dbReference type="PANTHER" id="PTHR39515">
    <property type="entry name" value="CONSERVED PROTEIN"/>
    <property type="match status" value="1"/>
</dbReference>
<accession>A0A3M2L7S1</accession>
<dbReference type="EMBL" id="RFFH01000003">
    <property type="protein sequence ID" value="RMI33679.1"/>
    <property type="molecule type" value="Genomic_DNA"/>
</dbReference>
<dbReference type="AlphaFoldDB" id="A0A3M2L7S1"/>
<organism evidence="2 3">
    <name type="scientific">Nocardia stercoris</name>
    <dbReference type="NCBI Taxonomy" id="2483361"/>
    <lineage>
        <taxon>Bacteria</taxon>
        <taxon>Bacillati</taxon>
        <taxon>Actinomycetota</taxon>
        <taxon>Actinomycetes</taxon>
        <taxon>Mycobacteriales</taxon>
        <taxon>Nocardiaceae</taxon>
        <taxon>Nocardia</taxon>
    </lineage>
</organism>
<evidence type="ECO:0000259" key="1">
    <source>
        <dbReference type="PROSITE" id="PS50995"/>
    </source>
</evidence>
<proteinExistence type="predicted"/>
<reference evidence="2 3" key="1">
    <citation type="submission" date="2018-10" db="EMBL/GenBank/DDBJ databases">
        <title>Isolation from cow dung.</title>
        <authorList>
            <person name="Ling L."/>
        </authorList>
    </citation>
    <scope>NUCLEOTIDE SEQUENCE [LARGE SCALE GENOMIC DNA]</scope>
    <source>
        <strain evidence="2 3">NEAU-LL90</strain>
    </source>
</reference>
<dbReference type="Gene3D" id="1.10.10.10">
    <property type="entry name" value="Winged helix-like DNA-binding domain superfamily/Winged helix DNA-binding domain"/>
    <property type="match status" value="1"/>
</dbReference>
<evidence type="ECO:0000313" key="3">
    <source>
        <dbReference type="Proteomes" id="UP000279275"/>
    </source>
</evidence>
<dbReference type="Pfam" id="PF01047">
    <property type="entry name" value="MarR"/>
    <property type="match status" value="1"/>
</dbReference>
<sequence>MFVRVRRSARSRWSSSPSRIYTGYLRSVPVLYRGMSESATDPAVLASELQTVVGAVVRSMRAASPGRDLTLAQVSVLKWLDREGPHTVAELARADKIAHQSAAATVSALVDRGLVRRDVDPADLRRRVLHLTDTGHALLAERRDAGYDYLADLIDQRLDADDRAHLAHSLTLIRRLLP</sequence>
<dbReference type="InterPro" id="IPR036390">
    <property type="entry name" value="WH_DNA-bd_sf"/>
</dbReference>
<dbReference type="InterPro" id="IPR000835">
    <property type="entry name" value="HTH_MarR-typ"/>
</dbReference>
<dbReference type="InterPro" id="IPR036388">
    <property type="entry name" value="WH-like_DNA-bd_sf"/>
</dbReference>
<dbReference type="Proteomes" id="UP000279275">
    <property type="component" value="Unassembled WGS sequence"/>
</dbReference>